<name>A0ABT5DGQ1_9BACT</name>
<sequence>MEVAVLLRQVSAVLLAVLAACAGTPRMPASEPHQAELAAIQYEVRVLTVGAVTIEPVEVDAEDFQKALRKLIREVPPSERPRETASWLLERELQAEVLAEVESGRVVRMVPSEEGSPLSAPSNAALVAQYERLCAEHYQRGDCIGLLADGPRLDREDRRTLALAFAFGSVLNETSHSLRQMVSPQAVLSLLIGTAMVYFMLWAMPEPVSKGVAALMTLAFIAWLGVDTVWSLMNGWAQLVQDSDRATTFDQLKVAGARFSAVMGENTARVVMLVVTAALSGGAAHFSQKLSKLPGFERAAEHAQAQGASLSMASALEAVAVPAEGTVTLMVRSLGRRTAAAVEARAGATTIIRHQGGNRQVFINGQRWHVPANRLAKDIPTKDPVGDQLQAAAREVASRWHPSAMSRREAQAIESAKAKGEYWKANLLEREARGRFVHREVARQFENLKWSSRGVDAIDPTTGYRYELLTGTDSNMGRHGRRIAEELFRMIGF</sequence>
<feature type="chain" id="PRO_5046389879" description="Lipoprotein" evidence="2">
    <location>
        <begin position="23"/>
        <end position="493"/>
    </location>
</feature>
<keyword evidence="2" id="KW-0732">Signal</keyword>
<protein>
    <recommendedName>
        <fullName evidence="5">Lipoprotein</fullName>
    </recommendedName>
</protein>
<accession>A0ABT5DGQ1</accession>
<comment type="caution">
    <text evidence="3">The sequence shown here is derived from an EMBL/GenBank/DDBJ whole genome shotgun (WGS) entry which is preliminary data.</text>
</comment>
<feature type="transmembrane region" description="Helical" evidence="1">
    <location>
        <begin position="211"/>
        <end position="233"/>
    </location>
</feature>
<feature type="transmembrane region" description="Helical" evidence="1">
    <location>
        <begin position="186"/>
        <end position="204"/>
    </location>
</feature>
<organism evidence="3 4">
    <name type="scientific">Stigmatella ashevillensis</name>
    <dbReference type="NCBI Taxonomy" id="2995309"/>
    <lineage>
        <taxon>Bacteria</taxon>
        <taxon>Pseudomonadati</taxon>
        <taxon>Myxococcota</taxon>
        <taxon>Myxococcia</taxon>
        <taxon>Myxococcales</taxon>
        <taxon>Cystobacterineae</taxon>
        <taxon>Archangiaceae</taxon>
        <taxon>Stigmatella</taxon>
    </lineage>
</organism>
<evidence type="ECO:0000313" key="3">
    <source>
        <dbReference type="EMBL" id="MDC0711512.1"/>
    </source>
</evidence>
<keyword evidence="1" id="KW-0812">Transmembrane</keyword>
<feature type="signal peptide" evidence="2">
    <location>
        <begin position="1"/>
        <end position="22"/>
    </location>
</feature>
<gene>
    <name evidence="3" type="ORF">POL68_23780</name>
</gene>
<keyword evidence="1" id="KW-1133">Transmembrane helix</keyword>
<keyword evidence="1" id="KW-0472">Membrane</keyword>
<proteinExistence type="predicted"/>
<dbReference type="EMBL" id="JAQNDM010000002">
    <property type="protein sequence ID" value="MDC0711512.1"/>
    <property type="molecule type" value="Genomic_DNA"/>
</dbReference>
<keyword evidence="4" id="KW-1185">Reference proteome</keyword>
<evidence type="ECO:0000313" key="4">
    <source>
        <dbReference type="Proteomes" id="UP001221838"/>
    </source>
</evidence>
<dbReference type="RefSeq" id="WP_272141473.1">
    <property type="nucleotide sequence ID" value="NZ_JAQNDM010000002.1"/>
</dbReference>
<evidence type="ECO:0008006" key="5">
    <source>
        <dbReference type="Google" id="ProtNLM"/>
    </source>
</evidence>
<evidence type="ECO:0000256" key="2">
    <source>
        <dbReference type="SAM" id="SignalP"/>
    </source>
</evidence>
<dbReference type="Proteomes" id="UP001221838">
    <property type="component" value="Unassembled WGS sequence"/>
</dbReference>
<evidence type="ECO:0000256" key="1">
    <source>
        <dbReference type="SAM" id="Phobius"/>
    </source>
</evidence>
<reference evidence="3 4" key="1">
    <citation type="submission" date="2022-11" db="EMBL/GenBank/DDBJ databases">
        <title>Minimal conservation of predation-associated metabolite biosynthetic gene clusters underscores biosynthetic potential of Myxococcota including descriptions for ten novel species: Archangium lansinium sp. nov., Myxococcus landrumus sp. nov., Nannocystis bai.</title>
        <authorList>
            <person name="Ahearne A."/>
            <person name="Stevens C."/>
            <person name="Dowd S."/>
        </authorList>
    </citation>
    <scope>NUCLEOTIDE SEQUENCE [LARGE SCALE GENOMIC DNA]</scope>
    <source>
        <strain evidence="3 4">NCWAL01</strain>
    </source>
</reference>